<dbReference type="Pfam" id="PF00534">
    <property type="entry name" value="Glycos_transf_1"/>
    <property type="match status" value="1"/>
</dbReference>
<reference evidence="4" key="1">
    <citation type="submission" date="2016-10" db="EMBL/GenBank/DDBJ databases">
        <authorList>
            <person name="Varghese N."/>
            <person name="Submissions S."/>
        </authorList>
    </citation>
    <scope>NUCLEOTIDE SEQUENCE [LARGE SCALE GENOMIC DNA]</scope>
    <source>
        <strain evidence="4">BL36</strain>
    </source>
</reference>
<keyword evidence="1 3" id="KW-0808">Transferase</keyword>
<evidence type="ECO:0000313" key="4">
    <source>
        <dbReference type="Proteomes" id="UP000199048"/>
    </source>
</evidence>
<organism evidence="3 4">
    <name type="scientific">Methylobacterium pseudosasicola</name>
    <dbReference type="NCBI Taxonomy" id="582667"/>
    <lineage>
        <taxon>Bacteria</taxon>
        <taxon>Pseudomonadati</taxon>
        <taxon>Pseudomonadota</taxon>
        <taxon>Alphaproteobacteria</taxon>
        <taxon>Hyphomicrobiales</taxon>
        <taxon>Methylobacteriaceae</taxon>
        <taxon>Methylobacterium</taxon>
    </lineage>
</organism>
<dbReference type="GO" id="GO:0009103">
    <property type="term" value="P:lipopolysaccharide biosynthetic process"/>
    <property type="evidence" value="ECO:0007669"/>
    <property type="project" value="TreeGrafter"/>
</dbReference>
<dbReference type="GO" id="GO:0016757">
    <property type="term" value="F:glycosyltransferase activity"/>
    <property type="evidence" value="ECO:0007669"/>
    <property type="project" value="InterPro"/>
</dbReference>
<dbReference type="CDD" id="cd03809">
    <property type="entry name" value="GT4_MtfB-like"/>
    <property type="match status" value="1"/>
</dbReference>
<dbReference type="AlphaFoldDB" id="A0A1I4VIA2"/>
<dbReference type="PANTHER" id="PTHR46401">
    <property type="entry name" value="GLYCOSYLTRANSFERASE WBBK-RELATED"/>
    <property type="match status" value="1"/>
</dbReference>
<dbReference type="SUPFAM" id="SSF53756">
    <property type="entry name" value="UDP-Glycosyltransferase/glycogen phosphorylase"/>
    <property type="match status" value="1"/>
</dbReference>
<name>A0A1I4VIA2_9HYPH</name>
<keyword evidence="4" id="KW-1185">Reference proteome</keyword>
<dbReference type="RefSeq" id="WP_092047545.1">
    <property type="nucleotide sequence ID" value="NZ_FOTK01000102.1"/>
</dbReference>
<dbReference type="Proteomes" id="UP000199048">
    <property type="component" value="Unassembled WGS sequence"/>
</dbReference>
<evidence type="ECO:0000259" key="2">
    <source>
        <dbReference type="Pfam" id="PF00534"/>
    </source>
</evidence>
<proteinExistence type="predicted"/>
<dbReference type="STRING" id="582667.SAMN05192568_11025"/>
<sequence>MITFNGGVLSQQITGVQRYAWEILNEIYALDKKNKAGKLKLRIIIPKSEPLPNDRFSEICTSTVSVARPLWTQLILPFFSKGVLLSLGNVGPLLVRKQILCIHDLNTKIVPSSYSKSFRIYYSIMIPLLARNVKHLVTVSEFSKQVLEEYGIGRGREIHVIPNGHEHVHTWDSTKSFINEKFDISKKFVFMIGSRAAHKNTKVVEAIADKLDKLSVNLVIAGRSGGHFAKLDTIERPNVFFLGPVSDDDLSMLYKHAVCLAFPSLTEGFGLPALEAMALGCPVVCSPVASMPEVCGNAAVYADPNDSLDWFNQIEHILTDERLRNEMKASGLQQASRFSWKSSAEKYLNLLVDD</sequence>
<dbReference type="PANTHER" id="PTHR46401:SF2">
    <property type="entry name" value="GLYCOSYLTRANSFERASE WBBK-RELATED"/>
    <property type="match status" value="1"/>
</dbReference>
<dbReference type="Gene3D" id="3.40.50.2000">
    <property type="entry name" value="Glycogen Phosphorylase B"/>
    <property type="match status" value="2"/>
</dbReference>
<dbReference type="OrthoDB" id="9801609at2"/>
<dbReference type="InterPro" id="IPR001296">
    <property type="entry name" value="Glyco_trans_1"/>
</dbReference>
<evidence type="ECO:0000313" key="3">
    <source>
        <dbReference type="EMBL" id="SFN00857.1"/>
    </source>
</evidence>
<protein>
    <submittedName>
        <fullName evidence="3">Glycosyltransferase involved in cell wall bisynthesis</fullName>
    </submittedName>
</protein>
<gene>
    <name evidence="3" type="ORF">SAMN05192568_11025</name>
</gene>
<accession>A0A1I4VIA2</accession>
<dbReference type="EMBL" id="FOTK01000102">
    <property type="protein sequence ID" value="SFN00857.1"/>
    <property type="molecule type" value="Genomic_DNA"/>
</dbReference>
<evidence type="ECO:0000256" key="1">
    <source>
        <dbReference type="ARBA" id="ARBA00022679"/>
    </source>
</evidence>
<feature type="domain" description="Glycosyl transferase family 1" evidence="2">
    <location>
        <begin position="179"/>
        <end position="331"/>
    </location>
</feature>